<keyword evidence="9" id="KW-1185">Reference proteome</keyword>
<evidence type="ECO:0000259" key="7">
    <source>
        <dbReference type="Pfam" id="PF00482"/>
    </source>
</evidence>
<feature type="transmembrane region" description="Helical" evidence="6">
    <location>
        <begin position="13"/>
        <end position="30"/>
    </location>
</feature>
<gene>
    <name evidence="8" type="ORF">NEH16_17165</name>
</gene>
<accession>A0ABY6PTK1</accession>
<comment type="subcellular location">
    <subcellularLocation>
        <location evidence="1">Cell membrane</location>
        <topology evidence="1">Multi-pass membrane protein</topology>
    </subcellularLocation>
</comment>
<dbReference type="Pfam" id="PF00482">
    <property type="entry name" value="T2SSF"/>
    <property type="match status" value="1"/>
</dbReference>
<feature type="transmembrane region" description="Helical" evidence="6">
    <location>
        <begin position="259"/>
        <end position="284"/>
    </location>
</feature>
<dbReference type="PANTHER" id="PTHR35007:SF4">
    <property type="entry name" value="CONSERVED TRANSMEMBRANE PROTEIN-RELATED"/>
    <property type="match status" value="1"/>
</dbReference>
<organism evidence="8 9">
    <name type="scientific">Streptomyces drozdowiczii</name>
    <dbReference type="NCBI Taxonomy" id="202862"/>
    <lineage>
        <taxon>Bacteria</taxon>
        <taxon>Bacillati</taxon>
        <taxon>Actinomycetota</taxon>
        <taxon>Actinomycetes</taxon>
        <taxon>Kitasatosporales</taxon>
        <taxon>Streptomycetaceae</taxon>
        <taxon>Streptomyces</taxon>
    </lineage>
</organism>
<evidence type="ECO:0000256" key="6">
    <source>
        <dbReference type="SAM" id="Phobius"/>
    </source>
</evidence>
<feature type="transmembrane region" description="Helical" evidence="6">
    <location>
        <begin position="228"/>
        <end position="253"/>
    </location>
</feature>
<evidence type="ECO:0000256" key="5">
    <source>
        <dbReference type="ARBA" id="ARBA00023136"/>
    </source>
</evidence>
<evidence type="ECO:0000256" key="4">
    <source>
        <dbReference type="ARBA" id="ARBA00022989"/>
    </source>
</evidence>
<evidence type="ECO:0000313" key="8">
    <source>
        <dbReference type="EMBL" id="UZK55625.1"/>
    </source>
</evidence>
<name>A0ABY6PTK1_9ACTN</name>
<dbReference type="InterPro" id="IPR018076">
    <property type="entry name" value="T2SS_GspF_dom"/>
</dbReference>
<evidence type="ECO:0000313" key="9">
    <source>
        <dbReference type="Proteomes" id="UP001164963"/>
    </source>
</evidence>
<dbReference type="EMBL" id="CP098740">
    <property type="protein sequence ID" value="UZK55625.1"/>
    <property type="molecule type" value="Genomic_DNA"/>
</dbReference>
<evidence type="ECO:0000256" key="2">
    <source>
        <dbReference type="ARBA" id="ARBA00022475"/>
    </source>
</evidence>
<dbReference type="Proteomes" id="UP001164963">
    <property type="component" value="Chromosome"/>
</dbReference>
<protein>
    <submittedName>
        <fullName evidence="8">Type II secretion system F family protein</fullName>
    </submittedName>
</protein>
<keyword evidence="4 6" id="KW-1133">Transmembrane helix</keyword>
<keyword evidence="5 6" id="KW-0472">Membrane</keyword>
<keyword evidence="2" id="KW-1003">Cell membrane</keyword>
<keyword evidence="3 6" id="KW-0812">Transmembrane</keyword>
<feature type="domain" description="Type II secretion system protein GspF" evidence="7">
    <location>
        <begin position="128"/>
        <end position="247"/>
    </location>
</feature>
<evidence type="ECO:0000256" key="3">
    <source>
        <dbReference type="ARBA" id="ARBA00022692"/>
    </source>
</evidence>
<sequence length="294" mass="30579">MTGGTAHIGIPDVVHAAALCAAMAAWLVVMGRSRPLRRARVLLTDGGERSSAVERWCGVRSRIEKRLRGRWEWLCLPVASVPAVLGQSVLPLIAGAAAVPLARRWLLRRRARKEQEARANGVGDLCGALVGELRAGREPGEALLVAVRGTDVMGDAGFRVSAAARFGGDVPRALVQAAGEPGLEGLAGVAACWRVSVGSGAGLATGLGRLESALRAERRQRDELRAQLAGAWSTVVVLAVLPVIALVLGAALGADPLRVLLHSTTGLVCLVTGGLLEVCGLFWASRIVRAGEAG</sequence>
<proteinExistence type="predicted"/>
<evidence type="ECO:0000256" key="1">
    <source>
        <dbReference type="ARBA" id="ARBA00004651"/>
    </source>
</evidence>
<dbReference type="RefSeq" id="WP_265543404.1">
    <property type="nucleotide sequence ID" value="NZ_CP098740.1"/>
</dbReference>
<reference evidence="8" key="1">
    <citation type="journal article" date="2022" name="Front. Microbiol.">
        <title>Mirubactin C rescues the lethal effect of cell wall biosynthesis mutations in Bacillus subtilis.</title>
        <authorList>
            <person name="Kepplinger B."/>
            <person name="Wen X."/>
            <person name="Tyler A.R."/>
            <person name="Kim B.Y."/>
            <person name="Brown J."/>
            <person name="Banks P."/>
            <person name="Dashti Y."/>
            <person name="Mackenzie E.S."/>
            <person name="Wills C."/>
            <person name="Kawai Y."/>
            <person name="Waldron K.J."/>
            <person name="Allenby N.E.E."/>
            <person name="Wu L.J."/>
            <person name="Hall M.J."/>
            <person name="Errington J."/>
        </authorList>
    </citation>
    <scope>NUCLEOTIDE SEQUENCE</scope>
    <source>
        <strain evidence="8">MDA8-470</strain>
    </source>
</reference>
<dbReference type="PANTHER" id="PTHR35007">
    <property type="entry name" value="INTEGRAL MEMBRANE PROTEIN-RELATED"/>
    <property type="match status" value="1"/>
</dbReference>